<feature type="chain" id="PRO_5006589328" evidence="1">
    <location>
        <begin position="24"/>
        <end position="183"/>
    </location>
</feature>
<sequence>MYKYFKSSIVVFAFLFLSMVVENARMQRLEVKINDPNDFCLVVPKDANTRIGDSEYPGGETVWCQGPKSIGATGTFNGKFWSNVEVSRPKNGVIQMTGCINVDSCDRLRKDDGGGQYDSNGGEGGRGNPANSFCSPYPVYVELIEPSARRACIRCCQNAADCDVTKDTSGCPAVIPGNYFGCA</sequence>
<reference evidence="2" key="1">
    <citation type="submission" date="2015-07" db="EMBL/GenBank/DDBJ databases">
        <title>Elucidating the P. pachyrhizi secretome and potential effectors.</title>
        <authorList>
            <person name="de Carvalho M.C.C.G."/>
            <person name="Nascimento L.C."/>
            <person name="Darben L.M."/>
            <person name="Polizel-Podanosqui A.M."/>
            <person name="Lopes-Caitar V.S."/>
            <person name="Rocha C.S."/>
            <person name="Qi M."/>
            <person name="Carazolle M."/>
            <person name="Kuwahara M.K."/>
            <person name="Pereira G.A.G."/>
            <person name="Abdelnoor R.V."/>
            <person name="Whitham S.A."/>
            <person name="Marcelino-Guimaraes F.C."/>
        </authorList>
    </citation>
    <scope>NUCLEOTIDE SEQUENCE</scope>
</reference>
<protein>
    <submittedName>
        <fullName evidence="2">Secreted protein</fullName>
    </submittedName>
</protein>
<keyword evidence="1" id="KW-0732">Signal</keyword>
<name>A0A0S1MJP6_PHAPC</name>
<dbReference type="AlphaFoldDB" id="A0A0S1MJP6"/>
<evidence type="ECO:0000313" key="2">
    <source>
        <dbReference type="EMBL" id="ALL41111.1"/>
    </source>
</evidence>
<dbReference type="EMBL" id="KT247021">
    <property type="protein sequence ID" value="ALL41111.1"/>
    <property type="molecule type" value="mRNA"/>
</dbReference>
<feature type="signal peptide" evidence="1">
    <location>
        <begin position="1"/>
        <end position="23"/>
    </location>
</feature>
<evidence type="ECO:0000256" key="1">
    <source>
        <dbReference type="SAM" id="SignalP"/>
    </source>
</evidence>
<proteinExistence type="evidence at transcript level"/>
<organism evidence="2">
    <name type="scientific">Phakopsora pachyrhizi</name>
    <name type="common">Asian soybean rust disease fungus</name>
    <dbReference type="NCBI Taxonomy" id="170000"/>
    <lineage>
        <taxon>Eukaryota</taxon>
        <taxon>Fungi</taxon>
        <taxon>Dikarya</taxon>
        <taxon>Basidiomycota</taxon>
        <taxon>Pucciniomycotina</taxon>
        <taxon>Pucciniomycetes</taxon>
        <taxon>Pucciniales</taxon>
        <taxon>Phakopsoraceae</taxon>
        <taxon>Phakopsora</taxon>
    </lineage>
</organism>
<dbReference type="OrthoDB" id="3044029at2759"/>
<accession>A0A0S1MJP6</accession>